<dbReference type="OrthoDB" id="6513151at2759"/>
<evidence type="ECO:0000259" key="5">
    <source>
        <dbReference type="PROSITE" id="PS50011"/>
    </source>
</evidence>
<name>A0A812PM23_9DINO</name>
<keyword evidence="4" id="KW-0723">Serine/threonine-protein kinase</keyword>
<feature type="domain" description="Protein kinase" evidence="5">
    <location>
        <begin position="117"/>
        <end position="376"/>
    </location>
</feature>
<dbReference type="InterPro" id="IPR011009">
    <property type="entry name" value="Kinase-like_dom_sf"/>
</dbReference>
<evidence type="ECO:0000313" key="7">
    <source>
        <dbReference type="Proteomes" id="UP000604046"/>
    </source>
</evidence>
<keyword evidence="4" id="KW-0418">Kinase</keyword>
<accession>A0A812PM23</accession>
<dbReference type="GO" id="GO:0004674">
    <property type="term" value="F:protein serine/threonine kinase activity"/>
    <property type="evidence" value="ECO:0007669"/>
    <property type="project" value="UniProtKB-KW"/>
</dbReference>
<evidence type="ECO:0000256" key="1">
    <source>
        <dbReference type="ARBA" id="ARBA00022741"/>
    </source>
</evidence>
<comment type="similarity">
    <text evidence="4">Belongs to the protein kinase superfamily.</text>
</comment>
<proteinExistence type="inferred from homology"/>
<dbReference type="Pfam" id="PF00069">
    <property type="entry name" value="Pkinase"/>
    <property type="match status" value="1"/>
</dbReference>
<dbReference type="PROSITE" id="PS00108">
    <property type="entry name" value="PROTEIN_KINASE_ST"/>
    <property type="match status" value="1"/>
</dbReference>
<evidence type="ECO:0000256" key="4">
    <source>
        <dbReference type="RuleBase" id="RU000304"/>
    </source>
</evidence>
<dbReference type="InterPro" id="IPR000719">
    <property type="entry name" value="Prot_kinase_dom"/>
</dbReference>
<keyword evidence="2 3" id="KW-0067">ATP-binding</keyword>
<keyword evidence="1 3" id="KW-0547">Nucleotide-binding</keyword>
<dbReference type="InterPro" id="IPR045269">
    <property type="entry name" value="Atg1-like"/>
</dbReference>
<dbReference type="PANTHER" id="PTHR24348">
    <property type="entry name" value="SERINE/THREONINE-PROTEIN KINASE UNC-51-RELATED"/>
    <property type="match status" value="1"/>
</dbReference>
<dbReference type="InterPro" id="IPR008271">
    <property type="entry name" value="Ser/Thr_kinase_AS"/>
</dbReference>
<dbReference type="PROSITE" id="PS50011">
    <property type="entry name" value="PROTEIN_KINASE_DOM"/>
    <property type="match status" value="1"/>
</dbReference>
<dbReference type="AlphaFoldDB" id="A0A812PM23"/>
<dbReference type="SUPFAM" id="SSF56112">
    <property type="entry name" value="Protein kinase-like (PK-like)"/>
    <property type="match status" value="1"/>
</dbReference>
<dbReference type="Proteomes" id="UP000604046">
    <property type="component" value="Unassembled WGS sequence"/>
</dbReference>
<dbReference type="GO" id="GO:0010506">
    <property type="term" value="P:regulation of autophagy"/>
    <property type="evidence" value="ECO:0007669"/>
    <property type="project" value="InterPro"/>
</dbReference>
<feature type="binding site" evidence="3">
    <location>
        <position position="145"/>
    </location>
    <ligand>
        <name>ATP</name>
        <dbReference type="ChEBI" id="CHEBI:30616"/>
    </ligand>
</feature>
<dbReference type="EMBL" id="CAJNDS010002186">
    <property type="protein sequence ID" value="CAE7363263.1"/>
    <property type="molecule type" value="Genomic_DNA"/>
</dbReference>
<dbReference type="GO" id="GO:0005737">
    <property type="term" value="C:cytoplasm"/>
    <property type="evidence" value="ECO:0007669"/>
    <property type="project" value="TreeGrafter"/>
</dbReference>
<evidence type="ECO:0000256" key="2">
    <source>
        <dbReference type="ARBA" id="ARBA00022840"/>
    </source>
</evidence>
<dbReference type="SMART" id="SM00220">
    <property type="entry name" value="S_TKc"/>
    <property type="match status" value="1"/>
</dbReference>
<keyword evidence="7" id="KW-1185">Reference proteome</keyword>
<reference evidence="6" key="1">
    <citation type="submission" date="2021-02" db="EMBL/GenBank/DDBJ databases">
        <authorList>
            <person name="Dougan E. K."/>
            <person name="Rhodes N."/>
            <person name="Thang M."/>
            <person name="Chan C."/>
        </authorList>
    </citation>
    <scope>NUCLEOTIDE SEQUENCE</scope>
</reference>
<dbReference type="Gene3D" id="1.10.510.10">
    <property type="entry name" value="Transferase(Phosphotransferase) domain 1"/>
    <property type="match status" value="1"/>
</dbReference>
<evidence type="ECO:0000256" key="3">
    <source>
        <dbReference type="PROSITE-ProRule" id="PRU10141"/>
    </source>
</evidence>
<keyword evidence="4" id="KW-0808">Transferase</keyword>
<protein>
    <recommendedName>
        <fullName evidence="5">Protein kinase domain-containing protein</fullName>
    </recommendedName>
</protein>
<gene>
    <name evidence="6" type="ORF">SNAT2548_LOCUS19618</name>
</gene>
<dbReference type="PANTHER" id="PTHR24348:SF68">
    <property type="entry name" value="SERINE_THREONINE-PROTEIN KINASE ATG1C"/>
    <property type="match status" value="1"/>
</dbReference>
<organism evidence="6 7">
    <name type="scientific">Symbiodinium natans</name>
    <dbReference type="NCBI Taxonomy" id="878477"/>
    <lineage>
        <taxon>Eukaryota</taxon>
        <taxon>Sar</taxon>
        <taxon>Alveolata</taxon>
        <taxon>Dinophyceae</taxon>
        <taxon>Suessiales</taxon>
        <taxon>Symbiodiniaceae</taxon>
        <taxon>Symbiodinium</taxon>
    </lineage>
</organism>
<sequence>MSGGSAGEVTKAEVGAALLRCVLTPTAADVEETVPGLSEWLLSLKLGHCESGARDWCQRQGYTNLEQVVPQWQLLADALCLRPLERHRLAKAAQAPPVTRFQEQPVTFGPEEDTTRYRLLESIGAGATSRVSRCVDSSGNVFAVKRIGLSRLRRQGNFRQIEERLHQEIAIHLSLQHPRIVGLVDVVETEEELCLVLEHLGGGSLDHIIVRGPLREEQASDVFRQIAEGLQHMHSRGFAHGDLKPANILLSDAQHLQVKLADFGHSKVVNDVLTADIVGTPLYMAPELFARQAFDARAADLWSLGVILYELLTMHCPFAGTGAELTEAIQKCEISFWVDDDIPVPSSSAQSLVKALLRRQPSRRPTLEWCLIHSFVSGPGTVGRLLLRDGLRATEVSEAEDAMLQERYLLPQLTEMHIRELRNDLRKWMLLLRAIARDDLNIRVLSVRRSKQFWNRSPIAHNLG</sequence>
<comment type="caution">
    <text evidence="6">The sequence shown here is derived from an EMBL/GenBank/DDBJ whole genome shotgun (WGS) entry which is preliminary data.</text>
</comment>
<evidence type="ECO:0000313" key="6">
    <source>
        <dbReference type="EMBL" id="CAE7363263.1"/>
    </source>
</evidence>
<dbReference type="InterPro" id="IPR017441">
    <property type="entry name" value="Protein_kinase_ATP_BS"/>
</dbReference>
<dbReference type="GO" id="GO:0005524">
    <property type="term" value="F:ATP binding"/>
    <property type="evidence" value="ECO:0007669"/>
    <property type="project" value="UniProtKB-UniRule"/>
</dbReference>
<dbReference type="PROSITE" id="PS00107">
    <property type="entry name" value="PROTEIN_KINASE_ATP"/>
    <property type="match status" value="1"/>
</dbReference>